<dbReference type="AlphaFoldDB" id="A2GF91"/>
<dbReference type="SMR" id="A2GF91"/>
<reference evidence="2" key="2">
    <citation type="journal article" date="2007" name="Science">
        <title>Draft genome sequence of the sexually transmitted pathogen Trichomonas vaginalis.</title>
        <authorList>
            <person name="Carlton J.M."/>
            <person name="Hirt R.P."/>
            <person name="Silva J.C."/>
            <person name="Delcher A.L."/>
            <person name="Schatz M."/>
            <person name="Zhao Q."/>
            <person name="Wortman J.R."/>
            <person name="Bidwell S.L."/>
            <person name="Alsmark U.C.M."/>
            <person name="Besteiro S."/>
            <person name="Sicheritz-Ponten T."/>
            <person name="Noel C.J."/>
            <person name="Dacks J.B."/>
            <person name="Foster P.G."/>
            <person name="Simillion C."/>
            <person name="Van de Peer Y."/>
            <person name="Miranda-Saavedra D."/>
            <person name="Barton G.J."/>
            <person name="Westrop G.D."/>
            <person name="Mueller S."/>
            <person name="Dessi D."/>
            <person name="Fiori P.L."/>
            <person name="Ren Q."/>
            <person name="Paulsen I."/>
            <person name="Zhang H."/>
            <person name="Bastida-Corcuera F.D."/>
            <person name="Simoes-Barbosa A."/>
            <person name="Brown M.T."/>
            <person name="Hayes R.D."/>
            <person name="Mukherjee M."/>
            <person name="Okumura C.Y."/>
            <person name="Schneider R."/>
            <person name="Smith A.J."/>
            <person name="Vanacova S."/>
            <person name="Villalvazo M."/>
            <person name="Haas B.J."/>
            <person name="Pertea M."/>
            <person name="Feldblyum T.V."/>
            <person name="Utterback T.R."/>
            <person name="Shu C.L."/>
            <person name="Osoegawa K."/>
            <person name="de Jong P.J."/>
            <person name="Hrdy I."/>
            <person name="Horvathova L."/>
            <person name="Zubacova Z."/>
            <person name="Dolezal P."/>
            <person name="Malik S.B."/>
            <person name="Logsdon J.M. Jr."/>
            <person name="Henze K."/>
            <person name="Gupta A."/>
            <person name="Wang C.C."/>
            <person name="Dunne R.L."/>
            <person name="Upcroft J.A."/>
            <person name="Upcroft P."/>
            <person name="White O."/>
            <person name="Salzberg S.L."/>
            <person name="Tang P."/>
            <person name="Chiu C.-H."/>
            <person name="Lee Y.-S."/>
            <person name="Embley T.M."/>
            <person name="Coombs G.H."/>
            <person name="Mottram J.C."/>
            <person name="Tachezy J."/>
            <person name="Fraser-Liggett C.M."/>
            <person name="Johnson P.J."/>
        </authorList>
    </citation>
    <scope>NUCLEOTIDE SEQUENCE [LARGE SCALE GENOMIC DNA]</scope>
    <source>
        <strain evidence="2">G3</strain>
    </source>
</reference>
<proteinExistence type="predicted"/>
<protein>
    <submittedName>
        <fullName evidence="2">Uncharacterized protein</fullName>
    </submittedName>
</protein>
<feature type="coiled-coil region" evidence="1">
    <location>
        <begin position="40"/>
        <end position="78"/>
    </location>
</feature>
<accession>A2GF91</accession>
<evidence type="ECO:0000313" key="3">
    <source>
        <dbReference type="Proteomes" id="UP000001542"/>
    </source>
</evidence>
<gene>
    <name evidence="2" type="ORF">TVAG_160620</name>
</gene>
<dbReference type="VEuPathDB" id="TrichDB:TVAGG3_0634610"/>
<dbReference type="KEGG" id="tva:4741809"/>
<keyword evidence="1" id="KW-0175">Coiled coil</keyword>
<sequence>MEKVSHLEKIVIPLVQMVQMFYCDIDEIREALKIQIPNQVAVEEKKGKEMEEAMEEEEEEEIAQIAITEEEEQEEEEEE</sequence>
<organism evidence="2 3">
    <name type="scientific">Trichomonas vaginalis (strain ATCC PRA-98 / G3)</name>
    <dbReference type="NCBI Taxonomy" id="412133"/>
    <lineage>
        <taxon>Eukaryota</taxon>
        <taxon>Metamonada</taxon>
        <taxon>Parabasalia</taxon>
        <taxon>Trichomonadida</taxon>
        <taxon>Trichomonadidae</taxon>
        <taxon>Trichomonas</taxon>
    </lineage>
</organism>
<dbReference type="RefSeq" id="XP_001297107.1">
    <property type="nucleotide sequence ID" value="XM_001297106.1"/>
</dbReference>
<reference evidence="2" key="1">
    <citation type="submission" date="2006-10" db="EMBL/GenBank/DDBJ databases">
        <authorList>
            <person name="Amadeo P."/>
            <person name="Zhao Q."/>
            <person name="Wortman J."/>
            <person name="Fraser-Liggett C."/>
            <person name="Carlton J."/>
        </authorList>
    </citation>
    <scope>NUCLEOTIDE SEQUENCE</scope>
    <source>
        <strain evidence="2">G3</strain>
    </source>
</reference>
<dbReference type="Proteomes" id="UP000001542">
    <property type="component" value="Unassembled WGS sequence"/>
</dbReference>
<name>A2GF91_TRIV3</name>
<dbReference type="InParanoid" id="A2GF91"/>
<keyword evidence="3" id="KW-1185">Reference proteome</keyword>
<evidence type="ECO:0000313" key="2">
    <source>
        <dbReference type="EMBL" id="EAX84177.1"/>
    </source>
</evidence>
<dbReference type="EMBL" id="DS115504">
    <property type="protein sequence ID" value="EAX84177.1"/>
    <property type="molecule type" value="Genomic_DNA"/>
</dbReference>
<dbReference type="VEuPathDB" id="TrichDB:TVAG_160620"/>
<evidence type="ECO:0000256" key="1">
    <source>
        <dbReference type="SAM" id="Coils"/>
    </source>
</evidence>